<dbReference type="AlphaFoldDB" id="A0A4U5VK14"/>
<evidence type="ECO:0000313" key="4">
    <source>
        <dbReference type="Proteomes" id="UP000298787"/>
    </source>
</evidence>
<keyword evidence="3" id="KW-0031">Aminopeptidase</keyword>
<sequence>MSSIYQRFSGTINTNNSFPNPPEASHLLGQGVEGVERAIESQRPRFQHQYSRRCEDEDVKDGLDSPGAVRGAETLTALLLPLSMVLKTPLTQHQQLS</sequence>
<dbReference type="GO" id="GO:0004177">
    <property type="term" value="F:aminopeptidase activity"/>
    <property type="evidence" value="ECO:0007669"/>
    <property type="project" value="UniProtKB-KW"/>
</dbReference>
<proteinExistence type="predicted"/>
<accession>A0A4U5VK14</accession>
<organism evidence="3 4">
    <name type="scientific">Collichthys lucidus</name>
    <name type="common">Big head croaker</name>
    <name type="synonym">Sciaena lucida</name>
    <dbReference type="NCBI Taxonomy" id="240159"/>
    <lineage>
        <taxon>Eukaryota</taxon>
        <taxon>Metazoa</taxon>
        <taxon>Chordata</taxon>
        <taxon>Craniata</taxon>
        <taxon>Vertebrata</taxon>
        <taxon>Euteleostomi</taxon>
        <taxon>Actinopterygii</taxon>
        <taxon>Neopterygii</taxon>
        <taxon>Teleostei</taxon>
        <taxon>Neoteleostei</taxon>
        <taxon>Acanthomorphata</taxon>
        <taxon>Eupercaria</taxon>
        <taxon>Sciaenidae</taxon>
        <taxon>Collichthys</taxon>
    </lineage>
</organism>
<feature type="region of interest" description="Disordered" evidence="1">
    <location>
        <begin position="42"/>
        <end position="66"/>
    </location>
</feature>
<dbReference type="EMBL" id="CM014096">
    <property type="protein sequence ID" value="TKS87480.1"/>
    <property type="molecule type" value="Genomic_DNA"/>
</dbReference>
<name>A0A4U5VK14_COLLU</name>
<keyword evidence="4" id="KW-1185">Reference proteome</keyword>
<keyword evidence="3" id="KW-0645">Protease</keyword>
<evidence type="ECO:0000256" key="1">
    <source>
        <dbReference type="SAM" id="MobiDB-lite"/>
    </source>
</evidence>
<reference evidence="3 4" key="1">
    <citation type="submission" date="2019-01" db="EMBL/GenBank/DDBJ databases">
        <title>Genome Assembly of Collichthys lucidus.</title>
        <authorList>
            <person name="Cai M."/>
            <person name="Xiao S."/>
        </authorList>
    </citation>
    <scope>NUCLEOTIDE SEQUENCE [LARGE SCALE GENOMIC DNA]</scope>
    <source>
        <strain evidence="3">JT15FE1705JMU</strain>
        <tissue evidence="3">Muscle</tissue>
    </source>
</reference>
<dbReference type="EMBL" id="CM014096">
    <property type="protein sequence ID" value="TKS87495.1"/>
    <property type="molecule type" value="Genomic_DNA"/>
</dbReference>
<evidence type="ECO:0000313" key="2">
    <source>
        <dbReference type="EMBL" id="TKS87480.1"/>
    </source>
</evidence>
<dbReference type="STRING" id="240159.A0A4U5VK14"/>
<feature type="region of interest" description="Disordered" evidence="1">
    <location>
        <begin position="1"/>
        <end position="27"/>
    </location>
</feature>
<gene>
    <name evidence="2" type="ORF">D9C73_021604</name>
    <name evidence="3" type="ORF">D9C73_021619</name>
</gene>
<feature type="compositionally biased region" description="Basic and acidic residues" evidence="1">
    <location>
        <begin position="52"/>
        <end position="63"/>
    </location>
</feature>
<evidence type="ECO:0000313" key="3">
    <source>
        <dbReference type="EMBL" id="TKS87495.1"/>
    </source>
</evidence>
<keyword evidence="3" id="KW-0378">Hydrolase</keyword>
<protein>
    <submittedName>
        <fullName evidence="3">Dipeptidyl aminopeptidase-like protein 6 DPPX</fullName>
    </submittedName>
</protein>
<dbReference type="Proteomes" id="UP000298787">
    <property type="component" value="Chromosome 19"/>
</dbReference>
<feature type="compositionally biased region" description="Polar residues" evidence="1">
    <location>
        <begin position="1"/>
        <end position="18"/>
    </location>
</feature>